<dbReference type="Proteomes" id="UP000594638">
    <property type="component" value="Unassembled WGS sequence"/>
</dbReference>
<gene>
    <name evidence="1" type="ORF">OLEA9_A048096</name>
</gene>
<organism evidence="1 2">
    <name type="scientific">Olea europaea subsp. europaea</name>
    <dbReference type="NCBI Taxonomy" id="158383"/>
    <lineage>
        <taxon>Eukaryota</taxon>
        <taxon>Viridiplantae</taxon>
        <taxon>Streptophyta</taxon>
        <taxon>Embryophyta</taxon>
        <taxon>Tracheophyta</taxon>
        <taxon>Spermatophyta</taxon>
        <taxon>Magnoliopsida</taxon>
        <taxon>eudicotyledons</taxon>
        <taxon>Gunneridae</taxon>
        <taxon>Pentapetalae</taxon>
        <taxon>asterids</taxon>
        <taxon>lamiids</taxon>
        <taxon>Lamiales</taxon>
        <taxon>Oleaceae</taxon>
        <taxon>Oleeae</taxon>
        <taxon>Olea</taxon>
    </lineage>
</organism>
<evidence type="ECO:0000313" key="1">
    <source>
        <dbReference type="EMBL" id="CAA2986977.1"/>
    </source>
</evidence>
<dbReference type="Gramene" id="OE9A048096T1">
    <property type="protein sequence ID" value="OE9A048096C1"/>
    <property type="gene ID" value="OE9A048096"/>
</dbReference>
<sequence length="153" mass="17269">MREQLTHVNGERSIGTTVDLTTNEAEIAIGNFAVPSIAISTGDRASILSSSQISLAATLIPVAMKVTWNSYEFWRSQILPIVRVYDLEGFLDGTKTKPKNLCEGSMEKNSIAKPAVIELKSILNFWYRCTSFNRYELVTCFHFRIYVWSCCTM</sequence>
<dbReference type="AlphaFoldDB" id="A0A8S0S3B2"/>
<reference evidence="1 2" key="1">
    <citation type="submission" date="2019-12" db="EMBL/GenBank/DDBJ databases">
        <authorList>
            <person name="Alioto T."/>
            <person name="Alioto T."/>
            <person name="Gomez Garrido J."/>
        </authorList>
    </citation>
    <scope>NUCLEOTIDE SEQUENCE [LARGE SCALE GENOMIC DNA]</scope>
</reference>
<accession>A0A8S0S3B2</accession>
<comment type="caution">
    <text evidence="1">The sequence shown here is derived from an EMBL/GenBank/DDBJ whole genome shotgun (WGS) entry which is preliminary data.</text>
</comment>
<evidence type="ECO:0000313" key="2">
    <source>
        <dbReference type="Proteomes" id="UP000594638"/>
    </source>
</evidence>
<proteinExistence type="predicted"/>
<dbReference type="OrthoDB" id="1748177at2759"/>
<name>A0A8S0S3B2_OLEEU</name>
<keyword evidence="2" id="KW-1185">Reference proteome</keyword>
<protein>
    <submittedName>
        <fullName evidence="1">Uncharacterized protein</fullName>
    </submittedName>
</protein>
<dbReference type="EMBL" id="CACTIH010003896">
    <property type="protein sequence ID" value="CAA2986977.1"/>
    <property type="molecule type" value="Genomic_DNA"/>
</dbReference>